<accession>A0ABY4GBE9</accession>
<keyword evidence="3" id="KW-1185">Reference proteome</keyword>
<dbReference type="EMBL" id="CP095061">
    <property type="protein sequence ID" value="UOQ68092.1"/>
    <property type="molecule type" value="Genomic_DNA"/>
</dbReference>
<feature type="transmembrane region" description="Helical" evidence="1">
    <location>
        <begin position="344"/>
        <end position="365"/>
    </location>
</feature>
<gene>
    <name evidence="2" type="ORF">MUN86_09710</name>
</gene>
<dbReference type="Proteomes" id="UP000830401">
    <property type="component" value="Chromosome"/>
</dbReference>
<evidence type="ECO:0000256" key="1">
    <source>
        <dbReference type="SAM" id="Phobius"/>
    </source>
</evidence>
<feature type="transmembrane region" description="Helical" evidence="1">
    <location>
        <begin position="181"/>
        <end position="206"/>
    </location>
</feature>
<keyword evidence="1" id="KW-0472">Membrane</keyword>
<feature type="transmembrane region" description="Helical" evidence="1">
    <location>
        <begin position="34"/>
        <end position="51"/>
    </location>
</feature>
<feature type="transmembrane region" description="Helical" evidence="1">
    <location>
        <begin position="253"/>
        <end position="272"/>
    </location>
</feature>
<feature type="transmembrane region" description="Helical" evidence="1">
    <location>
        <begin position="58"/>
        <end position="76"/>
    </location>
</feature>
<evidence type="ECO:0000313" key="3">
    <source>
        <dbReference type="Proteomes" id="UP000830401"/>
    </source>
</evidence>
<keyword evidence="1" id="KW-1133">Transmembrane helix</keyword>
<proteinExistence type="predicted"/>
<feature type="transmembrane region" description="Helical" evidence="1">
    <location>
        <begin position="227"/>
        <end position="247"/>
    </location>
</feature>
<evidence type="ECO:0008006" key="4">
    <source>
        <dbReference type="Google" id="ProtNLM"/>
    </source>
</evidence>
<evidence type="ECO:0000313" key="2">
    <source>
        <dbReference type="EMBL" id="UOQ68092.1"/>
    </source>
</evidence>
<reference evidence="2" key="1">
    <citation type="submission" date="2022-04" db="EMBL/GenBank/DDBJ databases">
        <title>Hymenobacter sp. isolated from the air.</title>
        <authorList>
            <person name="Won M."/>
            <person name="Lee C.-M."/>
            <person name="Woen H.-Y."/>
            <person name="Kwon S.-W."/>
        </authorList>
    </citation>
    <scope>NUCLEOTIDE SEQUENCE</scope>
    <source>
        <strain evidence="2">5420S-77</strain>
    </source>
</reference>
<name>A0ABY4GBE9_9BACT</name>
<feature type="transmembrane region" description="Helical" evidence="1">
    <location>
        <begin position="385"/>
        <end position="406"/>
    </location>
</feature>
<dbReference type="RefSeq" id="WP_245124692.1">
    <property type="nucleotide sequence ID" value="NZ_CP095061.1"/>
</dbReference>
<feature type="transmembrane region" description="Helical" evidence="1">
    <location>
        <begin position="12"/>
        <end position="28"/>
    </location>
</feature>
<protein>
    <recommendedName>
        <fullName evidence="4">DUF2029 domain-containing protein</fullName>
    </recommendedName>
</protein>
<sequence length="461" mass="51474">MSTRFTTSPLQILALFLSGLMYGALAYATPRTQFWQLLALLAGAFGLYVYLLKSHLSLRVGLVAAFLLRMLWLPVLPNLSDDYHRFRWDGLLVAQGVNPFQYRPDELVSGAVKASVNPSDTTITQLSTFNHTLPATVNQQLTTLYPKLNSPHYYSVYPPVCQAAFGLASGLFPTNELGAVIILRLVVLLAEAGTAALLVALLSAFGQTRQRALWYLLNPLVVAELTGNLHFEALMICFALLALWLLVQGKRSRSAVALGLAVGTKLLPVLVLPLLIKRLGWRQFLRYSIMMGAVIAVLFLPFFSLDLLHNINRSLTLYFSKFEFNASVYYVLRSIGYRLTGYNEIAIIGPGLARATAVLALWLAWREKPASWATLPRTLLFTLTIYYLFAIVVHPWYLAPLVALSVFTTYRFALVWSGMVVLSYAAYQTSAYLENSWLLGLEYLTVLAVLAWELRRNTVST</sequence>
<feature type="transmembrane region" description="Helical" evidence="1">
    <location>
        <begin position="413"/>
        <end position="430"/>
    </location>
</feature>
<keyword evidence="1" id="KW-0812">Transmembrane</keyword>
<dbReference type="Pfam" id="PF26314">
    <property type="entry name" value="MptA_B_family"/>
    <property type="match status" value="1"/>
</dbReference>
<organism evidence="2 3">
    <name type="scientific">Hymenobacter volaticus</name>
    <dbReference type="NCBI Taxonomy" id="2932254"/>
    <lineage>
        <taxon>Bacteria</taxon>
        <taxon>Pseudomonadati</taxon>
        <taxon>Bacteroidota</taxon>
        <taxon>Cytophagia</taxon>
        <taxon>Cytophagales</taxon>
        <taxon>Hymenobacteraceae</taxon>
        <taxon>Hymenobacter</taxon>
    </lineage>
</organism>
<feature type="transmembrane region" description="Helical" evidence="1">
    <location>
        <begin position="284"/>
        <end position="303"/>
    </location>
</feature>